<dbReference type="PANTHER" id="PTHR23519">
    <property type="entry name" value="AUTOPHAGY-RELATED PROTEIN 22"/>
    <property type="match status" value="1"/>
</dbReference>
<comment type="function">
    <text evidence="10">Vacuolar effluxer which mediate the efflux of amino acids resulting from autophagic degradation. The release of autophagic amino acids allows the maintenance of protein synthesis and viability during nitrogen starvation.</text>
</comment>
<feature type="region of interest" description="Disordered" evidence="11">
    <location>
        <begin position="201"/>
        <end position="229"/>
    </location>
</feature>
<evidence type="ECO:0000256" key="2">
    <source>
        <dbReference type="ARBA" id="ARBA00006978"/>
    </source>
</evidence>
<accession>A0A2A9NEP6</accession>
<gene>
    <name evidence="12" type="ORF">AMATHDRAFT_5727</name>
</gene>
<comment type="subcellular location">
    <subcellularLocation>
        <location evidence="1 10">Vacuole membrane</location>
        <topology evidence="1 10">Multi-pass membrane protein</topology>
    </subcellularLocation>
</comment>
<dbReference type="OrthoDB" id="192733at2759"/>
<dbReference type="InterPro" id="IPR024671">
    <property type="entry name" value="Atg22-like"/>
</dbReference>
<keyword evidence="3 10" id="KW-0813">Transport</keyword>
<dbReference type="InterPro" id="IPR036259">
    <property type="entry name" value="MFS_trans_sf"/>
</dbReference>
<feature type="transmembrane region" description="Helical" evidence="10">
    <location>
        <begin position="379"/>
        <end position="403"/>
    </location>
</feature>
<dbReference type="PANTHER" id="PTHR23519:SF1">
    <property type="entry name" value="AUTOPHAGY-RELATED PROTEIN 22"/>
    <property type="match status" value="1"/>
</dbReference>
<keyword evidence="4 10" id="KW-0926">Vacuole</keyword>
<keyword evidence="6 10" id="KW-0029">Amino-acid transport</keyword>
<feature type="transmembrane region" description="Helical" evidence="10">
    <location>
        <begin position="99"/>
        <end position="117"/>
    </location>
</feature>
<evidence type="ECO:0000256" key="6">
    <source>
        <dbReference type="ARBA" id="ARBA00022970"/>
    </source>
</evidence>
<feature type="transmembrane region" description="Helical" evidence="10">
    <location>
        <begin position="518"/>
        <end position="541"/>
    </location>
</feature>
<comment type="similarity">
    <text evidence="2 10">Belongs to the ATG22 family.</text>
</comment>
<dbReference type="EMBL" id="KZ302059">
    <property type="protein sequence ID" value="PFH48528.1"/>
    <property type="molecule type" value="Genomic_DNA"/>
</dbReference>
<keyword evidence="8 10" id="KW-0072">Autophagy</keyword>
<feature type="transmembrane region" description="Helical" evidence="10">
    <location>
        <begin position="20"/>
        <end position="40"/>
    </location>
</feature>
<dbReference type="Gene3D" id="1.20.1250.20">
    <property type="entry name" value="MFS general substrate transporter like domains"/>
    <property type="match status" value="2"/>
</dbReference>
<evidence type="ECO:0000313" key="12">
    <source>
        <dbReference type="EMBL" id="PFH48528.1"/>
    </source>
</evidence>
<evidence type="ECO:0000256" key="1">
    <source>
        <dbReference type="ARBA" id="ARBA00004128"/>
    </source>
</evidence>
<keyword evidence="7 10" id="KW-1133">Transmembrane helix</keyword>
<dbReference type="AlphaFoldDB" id="A0A2A9NEP6"/>
<keyword evidence="9 10" id="KW-0472">Membrane</keyword>
<feature type="transmembrane region" description="Helical" evidence="10">
    <location>
        <begin position="488"/>
        <end position="506"/>
    </location>
</feature>
<keyword evidence="13" id="KW-1185">Reference proteome</keyword>
<evidence type="ECO:0000256" key="11">
    <source>
        <dbReference type="SAM" id="MobiDB-lite"/>
    </source>
</evidence>
<feature type="transmembrane region" description="Helical" evidence="10">
    <location>
        <begin position="547"/>
        <end position="568"/>
    </location>
</feature>
<evidence type="ECO:0000256" key="10">
    <source>
        <dbReference type="RuleBase" id="RU363073"/>
    </source>
</evidence>
<feature type="transmembrane region" description="Helical" evidence="10">
    <location>
        <begin position="299"/>
        <end position="321"/>
    </location>
</feature>
<feature type="transmembrane region" description="Helical" evidence="10">
    <location>
        <begin position="445"/>
        <end position="468"/>
    </location>
</feature>
<dbReference type="Proteomes" id="UP000242287">
    <property type="component" value="Unassembled WGS sequence"/>
</dbReference>
<dbReference type="Pfam" id="PF11700">
    <property type="entry name" value="ATG22"/>
    <property type="match status" value="1"/>
</dbReference>
<proteinExistence type="inferred from homology"/>
<reference evidence="12 13" key="1">
    <citation type="submission" date="2014-02" db="EMBL/GenBank/DDBJ databases">
        <title>Transposable element dynamics among asymbiotic and ectomycorrhizal Amanita fungi.</title>
        <authorList>
            <consortium name="DOE Joint Genome Institute"/>
            <person name="Hess J."/>
            <person name="Skrede I."/>
            <person name="Wolfe B."/>
            <person name="LaButti K."/>
            <person name="Ohm R.A."/>
            <person name="Grigoriev I.V."/>
            <person name="Pringle A."/>
        </authorList>
    </citation>
    <scope>NUCLEOTIDE SEQUENCE [LARGE SCALE GENOMIC DNA]</scope>
    <source>
        <strain evidence="12 13">SKay4041</strain>
    </source>
</reference>
<sequence length="589" mass="64780">MRSSPQDAHVQYTRKFRGWLSYAFASEVFVIVSLTLFLPICLEQFARDNGYLMPDRTEPCSPPTRPTNVTTSAFAMEPPNSRCVVKIGWFWIDSASFSLYVYSASVALQALTVISMGGIADHPLYRKRLLLCFAILGSISATIFLILSSTSPVWYLSALLAICANVGFGASTVAMNAYLPSLARESPEVVEVREKIIAKRQAVDDAHHSNDEDIDAHADSTDNPAAPLMESHSDTYIPPSVLFLHGSSEKSEYDATLSRATSRISSQGIALGYGAGIILLIVALIPVTRLHNSTFSLRLAIGLSGIWWAVFTLPAAIWLPARADSESRRLRETDGAWNDDTDVIERSPEKWSIWREVVKAWQKLGNMLRWREVKKLKDTFTYLAAWFLLSDGFTTITSTAILFGKTVLHMSPSSLVIIGAVTPTAGILGSILWPHLQKRFAWSNLRVLVTLVLMASAIPVYGCLGFIIQGTGARFGGLTTPAEMFGLAVYFGSVYGAFQGYARAFYAELLPPGEEARWYALFSITDKSSSFLGSLIVGLISDITGNIRYSFFFLVFMVWAAVPILGCVNVERGREAAKDYSDQRAASSL</sequence>
<protein>
    <recommendedName>
        <fullName evidence="10">Autophagy-related protein</fullName>
    </recommendedName>
</protein>
<feature type="transmembrane region" description="Helical" evidence="10">
    <location>
        <begin position="129"/>
        <end position="147"/>
    </location>
</feature>
<evidence type="ECO:0000256" key="9">
    <source>
        <dbReference type="ARBA" id="ARBA00023136"/>
    </source>
</evidence>
<feature type="transmembrane region" description="Helical" evidence="10">
    <location>
        <begin position="415"/>
        <end position="433"/>
    </location>
</feature>
<evidence type="ECO:0000256" key="7">
    <source>
        <dbReference type="ARBA" id="ARBA00022989"/>
    </source>
</evidence>
<dbReference type="InterPro" id="IPR044738">
    <property type="entry name" value="Atg22"/>
</dbReference>
<name>A0A2A9NEP6_9AGAR</name>
<organism evidence="12 13">
    <name type="scientific">Amanita thiersii Skay4041</name>
    <dbReference type="NCBI Taxonomy" id="703135"/>
    <lineage>
        <taxon>Eukaryota</taxon>
        <taxon>Fungi</taxon>
        <taxon>Dikarya</taxon>
        <taxon>Basidiomycota</taxon>
        <taxon>Agaricomycotina</taxon>
        <taxon>Agaricomycetes</taxon>
        <taxon>Agaricomycetidae</taxon>
        <taxon>Agaricales</taxon>
        <taxon>Pluteineae</taxon>
        <taxon>Amanitaceae</taxon>
        <taxon>Amanita</taxon>
    </lineage>
</organism>
<dbReference type="GO" id="GO:0005774">
    <property type="term" value="C:vacuolar membrane"/>
    <property type="evidence" value="ECO:0007669"/>
    <property type="project" value="UniProtKB-SubCell"/>
</dbReference>
<feature type="compositionally biased region" description="Basic and acidic residues" evidence="11">
    <location>
        <begin position="201"/>
        <end position="220"/>
    </location>
</feature>
<dbReference type="GO" id="GO:0032974">
    <property type="term" value="P:amino acid transmembrane export from vacuole"/>
    <property type="evidence" value="ECO:0007669"/>
    <property type="project" value="InterPro"/>
</dbReference>
<feature type="transmembrane region" description="Helical" evidence="10">
    <location>
        <begin position="153"/>
        <end position="179"/>
    </location>
</feature>
<dbReference type="GO" id="GO:0006914">
    <property type="term" value="P:autophagy"/>
    <property type="evidence" value="ECO:0007669"/>
    <property type="project" value="UniProtKB-KW"/>
</dbReference>
<keyword evidence="5 10" id="KW-0812">Transmembrane</keyword>
<evidence type="ECO:0000313" key="13">
    <source>
        <dbReference type="Proteomes" id="UP000242287"/>
    </source>
</evidence>
<evidence type="ECO:0000256" key="5">
    <source>
        <dbReference type="ARBA" id="ARBA00022692"/>
    </source>
</evidence>
<evidence type="ECO:0000256" key="8">
    <source>
        <dbReference type="ARBA" id="ARBA00023006"/>
    </source>
</evidence>
<dbReference type="SUPFAM" id="SSF103473">
    <property type="entry name" value="MFS general substrate transporter"/>
    <property type="match status" value="2"/>
</dbReference>
<evidence type="ECO:0000256" key="4">
    <source>
        <dbReference type="ARBA" id="ARBA00022554"/>
    </source>
</evidence>
<feature type="transmembrane region" description="Helical" evidence="10">
    <location>
        <begin position="268"/>
        <end position="287"/>
    </location>
</feature>
<evidence type="ECO:0000256" key="3">
    <source>
        <dbReference type="ARBA" id="ARBA00022448"/>
    </source>
</evidence>
<dbReference type="CDD" id="cd17483">
    <property type="entry name" value="MFS_Atg22_like"/>
    <property type="match status" value="1"/>
</dbReference>
<dbReference type="InterPro" id="IPR050495">
    <property type="entry name" value="ATG22/LtaA_families"/>
</dbReference>
<dbReference type="STRING" id="703135.A0A2A9NEP6"/>